<dbReference type="OrthoDB" id="7998968at2"/>
<reference evidence="2 3" key="1">
    <citation type="submission" date="2019-01" db="EMBL/GenBank/DDBJ databases">
        <authorList>
            <person name="Chen W.-M."/>
        </authorList>
    </citation>
    <scope>NUCLEOTIDE SEQUENCE [LARGE SCALE GENOMIC DNA]</scope>
    <source>
        <strain evidence="2 3">TER-1</strain>
    </source>
</reference>
<feature type="region of interest" description="Disordered" evidence="1">
    <location>
        <begin position="1"/>
        <end position="71"/>
    </location>
</feature>
<gene>
    <name evidence="2" type="ORF">EOE48_09050</name>
</gene>
<evidence type="ECO:0000256" key="1">
    <source>
        <dbReference type="SAM" id="MobiDB-lite"/>
    </source>
</evidence>
<evidence type="ECO:0000313" key="2">
    <source>
        <dbReference type="EMBL" id="RVU19152.1"/>
    </source>
</evidence>
<keyword evidence="3" id="KW-1185">Reference proteome</keyword>
<sequence length="71" mass="7049">MVNPGIPDPNPGGGIPGDLPPPVDPDDLPDTGPTGPRSPYPVNDPGVIDPAGPGSEPDYLPGGPSNPGTRF</sequence>
<name>A0A437PA35_9HYPH</name>
<dbReference type="EMBL" id="SACP01000007">
    <property type="protein sequence ID" value="RVU19152.1"/>
    <property type="molecule type" value="Genomic_DNA"/>
</dbReference>
<dbReference type="Proteomes" id="UP000286997">
    <property type="component" value="Unassembled WGS sequence"/>
</dbReference>
<dbReference type="AlphaFoldDB" id="A0A437PA35"/>
<proteinExistence type="predicted"/>
<protein>
    <submittedName>
        <fullName evidence="2">Uncharacterized protein</fullName>
    </submittedName>
</protein>
<feature type="compositionally biased region" description="Pro residues" evidence="1">
    <location>
        <begin position="1"/>
        <end position="10"/>
    </location>
</feature>
<accession>A0A437PA35</accession>
<dbReference type="RefSeq" id="WP_127728589.1">
    <property type="nucleotide sequence ID" value="NZ_SACP01000007.1"/>
</dbReference>
<organism evidence="2 3">
    <name type="scientific">Methylobacterium oryzihabitans</name>
    <dbReference type="NCBI Taxonomy" id="2499852"/>
    <lineage>
        <taxon>Bacteria</taxon>
        <taxon>Pseudomonadati</taxon>
        <taxon>Pseudomonadota</taxon>
        <taxon>Alphaproteobacteria</taxon>
        <taxon>Hyphomicrobiales</taxon>
        <taxon>Methylobacteriaceae</taxon>
        <taxon>Methylobacterium</taxon>
    </lineage>
</organism>
<comment type="caution">
    <text evidence="2">The sequence shown here is derived from an EMBL/GenBank/DDBJ whole genome shotgun (WGS) entry which is preliminary data.</text>
</comment>
<evidence type="ECO:0000313" key="3">
    <source>
        <dbReference type="Proteomes" id="UP000286997"/>
    </source>
</evidence>